<evidence type="ECO:0000313" key="2">
    <source>
        <dbReference type="EMBL" id="MBD3586719.1"/>
    </source>
</evidence>
<accession>A0ABR8LS06</accession>
<keyword evidence="3" id="KW-1185">Reference proteome</keyword>
<keyword evidence="1" id="KW-0472">Membrane</keyword>
<keyword evidence="1" id="KW-1133">Transmembrane helix</keyword>
<dbReference type="Proteomes" id="UP000624419">
    <property type="component" value="Unassembled WGS sequence"/>
</dbReference>
<feature type="transmembrane region" description="Helical" evidence="1">
    <location>
        <begin position="12"/>
        <end position="33"/>
    </location>
</feature>
<dbReference type="RefSeq" id="WP_191025912.1">
    <property type="nucleotide sequence ID" value="NZ_JABBXD010000008.1"/>
</dbReference>
<keyword evidence="1" id="KW-0812">Transmembrane</keyword>
<name>A0ABR8LS06_9ALTE</name>
<gene>
    <name evidence="2" type="ORF">HHX48_13305</name>
</gene>
<comment type="caution">
    <text evidence="2">The sequence shown here is derived from an EMBL/GenBank/DDBJ whole genome shotgun (WGS) entry which is preliminary data.</text>
</comment>
<evidence type="ECO:0000313" key="3">
    <source>
        <dbReference type="Proteomes" id="UP000624419"/>
    </source>
</evidence>
<sequence length="84" mass="9460">MEDVASEISNGFFRALGFLLAEVFFWTICYWLGWPVCKVLSLGKYPKETAFFILGNHDDKGFWCAFTGLIVLVLLALVFLGVFG</sequence>
<organism evidence="2 3">
    <name type="scientific">Salinimonas profundi</name>
    <dbReference type="NCBI Taxonomy" id="2729140"/>
    <lineage>
        <taxon>Bacteria</taxon>
        <taxon>Pseudomonadati</taxon>
        <taxon>Pseudomonadota</taxon>
        <taxon>Gammaproteobacteria</taxon>
        <taxon>Alteromonadales</taxon>
        <taxon>Alteromonadaceae</taxon>
        <taxon>Alteromonas/Salinimonas group</taxon>
        <taxon>Salinimonas</taxon>
    </lineage>
</organism>
<feature type="transmembrane region" description="Helical" evidence="1">
    <location>
        <begin position="60"/>
        <end position="83"/>
    </location>
</feature>
<evidence type="ECO:0000256" key="1">
    <source>
        <dbReference type="SAM" id="Phobius"/>
    </source>
</evidence>
<protein>
    <recommendedName>
        <fullName evidence="4">TMhelix containing protein</fullName>
    </recommendedName>
</protein>
<proteinExistence type="predicted"/>
<evidence type="ECO:0008006" key="4">
    <source>
        <dbReference type="Google" id="ProtNLM"/>
    </source>
</evidence>
<dbReference type="EMBL" id="JABBXD010000008">
    <property type="protein sequence ID" value="MBD3586719.1"/>
    <property type="molecule type" value="Genomic_DNA"/>
</dbReference>
<reference evidence="2 3" key="1">
    <citation type="submission" date="2020-04" db="EMBL/GenBank/DDBJ databases">
        <title>Salinimonas sp. HHU 13199.</title>
        <authorList>
            <person name="Cui X."/>
            <person name="Zhang D."/>
        </authorList>
    </citation>
    <scope>NUCLEOTIDE SEQUENCE [LARGE SCALE GENOMIC DNA]</scope>
    <source>
        <strain evidence="2 3">HHU 13199</strain>
    </source>
</reference>